<dbReference type="PANTHER" id="PTHR10000">
    <property type="entry name" value="PHOSPHOSERINE PHOSPHATASE"/>
    <property type="match status" value="1"/>
</dbReference>
<dbReference type="PANTHER" id="PTHR10000:SF8">
    <property type="entry name" value="HAD SUPERFAMILY HYDROLASE-LIKE, TYPE 3"/>
    <property type="match status" value="1"/>
</dbReference>
<comment type="caution">
    <text evidence="1">The sequence shown here is derived from an EMBL/GenBank/DDBJ whole genome shotgun (WGS) entry which is preliminary data.</text>
</comment>
<reference evidence="1" key="1">
    <citation type="submission" date="2019-08" db="EMBL/GenBank/DDBJ databases">
        <authorList>
            <person name="Kucharzyk K."/>
            <person name="Murdoch R.W."/>
            <person name="Higgins S."/>
            <person name="Loffler F."/>
        </authorList>
    </citation>
    <scope>NUCLEOTIDE SEQUENCE</scope>
</reference>
<dbReference type="GO" id="GO:0016791">
    <property type="term" value="F:phosphatase activity"/>
    <property type="evidence" value="ECO:0007669"/>
    <property type="project" value="TreeGrafter"/>
</dbReference>
<accession>A0A645ER28</accession>
<dbReference type="EMBL" id="VSSQ01050383">
    <property type="protein sequence ID" value="MPN04471.1"/>
    <property type="molecule type" value="Genomic_DNA"/>
</dbReference>
<dbReference type="SUPFAM" id="SSF56784">
    <property type="entry name" value="HAD-like"/>
    <property type="match status" value="1"/>
</dbReference>
<name>A0A645ER28_9ZZZZ</name>
<dbReference type="Gene3D" id="3.40.50.1000">
    <property type="entry name" value="HAD superfamily/HAD-like"/>
    <property type="match status" value="1"/>
</dbReference>
<proteinExistence type="predicted"/>
<organism evidence="1">
    <name type="scientific">bioreactor metagenome</name>
    <dbReference type="NCBI Taxonomy" id="1076179"/>
    <lineage>
        <taxon>unclassified sequences</taxon>
        <taxon>metagenomes</taxon>
        <taxon>ecological metagenomes</taxon>
    </lineage>
</organism>
<dbReference type="InterPro" id="IPR036412">
    <property type="entry name" value="HAD-like_sf"/>
</dbReference>
<dbReference type="Pfam" id="PF08282">
    <property type="entry name" value="Hydrolase_3"/>
    <property type="match status" value="1"/>
</dbReference>
<gene>
    <name evidence="1" type="ORF">SDC9_151709</name>
</gene>
<evidence type="ECO:0000313" key="1">
    <source>
        <dbReference type="EMBL" id="MPN04471.1"/>
    </source>
</evidence>
<sequence>MPFTERFDDDISFLQDVPIAKMIFHFTSTEMMQRIVTDIKPITDGCLAVSFSSNRYVELNQLAVDKGSGLKKLAEILQVDLAETIAIGDNFNDLSMIETAGLGVCVNNGRSSVKQAAQYVCTADNNHHAIREVLEQFVFNQQERMNLYAKLEIKQ</sequence>
<dbReference type="AlphaFoldDB" id="A0A645ER28"/>
<dbReference type="GO" id="GO:0000287">
    <property type="term" value="F:magnesium ion binding"/>
    <property type="evidence" value="ECO:0007669"/>
    <property type="project" value="TreeGrafter"/>
</dbReference>
<dbReference type="GO" id="GO:0005829">
    <property type="term" value="C:cytosol"/>
    <property type="evidence" value="ECO:0007669"/>
    <property type="project" value="TreeGrafter"/>
</dbReference>
<protein>
    <submittedName>
        <fullName evidence="1">Uncharacterized protein</fullName>
    </submittedName>
</protein>
<dbReference type="InterPro" id="IPR023214">
    <property type="entry name" value="HAD_sf"/>
</dbReference>